<feature type="domain" description="DUF7041" evidence="2">
    <location>
        <begin position="36"/>
        <end position="117"/>
    </location>
</feature>
<dbReference type="WBParaSite" id="TMUE_2000009772.1">
    <property type="protein sequence ID" value="TMUE_2000009772.1"/>
    <property type="gene ID" value="WBGene00285588"/>
</dbReference>
<dbReference type="InterPro" id="IPR055469">
    <property type="entry name" value="DUF7041"/>
</dbReference>
<evidence type="ECO:0000256" key="1">
    <source>
        <dbReference type="SAM" id="MobiDB-lite"/>
    </source>
</evidence>
<dbReference type="Proteomes" id="UP000046395">
    <property type="component" value="Unassembled WGS sequence"/>
</dbReference>
<feature type="region of interest" description="Disordered" evidence="1">
    <location>
        <begin position="1"/>
        <end position="24"/>
    </location>
</feature>
<evidence type="ECO:0000313" key="4">
    <source>
        <dbReference type="WBParaSite" id="TMUE_2000009772.1"/>
    </source>
</evidence>
<proteinExistence type="predicted"/>
<dbReference type="Pfam" id="PF23055">
    <property type="entry name" value="DUF7041"/>
    <property type="match status" value="1"/>
</dbReference>
<dbReference type="AlphaFoldDB" id="A0A5S6QS94"/>
<sequence length="179" mass="20486">MSVDGEATSGLGRRPGDSLKAEPNGPTQVYAVRELAQFNAQDVNTWLLMCENLLEDARVNRQETMFRKVLAQLPPETFGMVKHLVVQRPLPADCFDQLKECLRRRLTLTPADRFRKLEQLPLTLGDMKPSEFYRQLELLYPEEVGLPLVREIFLKRLPPALGMLCREWLKTRTLAGLHG</sequence>
<name>A0A5S6QS94_TRIMR</name>
<protein>
    <recommendedName>
        <fullName evidence="2">DUF7041 domain-containing protein</fullName>
    </recommendedName>
</protein>
<dbReference type="STRING" id="70415.A0A5S6QS94"/>
<organism evidence="3 4">
    <name type="scientific">Trichuris muris</name>
    <name type="common">Mouse whipworm</name>
    <dbReference type="NCBI Taxonomy" id="70415"/>
    <lineage>
        <taxon>Eukaryota</taxon>
        <taxon>Metazoa</taxon>
        <taxon>Ecdysozoa</taxon>
        <taxon>Nematoda</taxon>
        <taxon>Enoplea</taxon>
        <taxon>Dorylaimia</taxon>
        <taxon>Trichinellida</taxon>
        <taxon>Trichuridae</taxon>
        <taxon>Trichuris</taxon>
    </lineage>
</organism>
<evidence type="ECO:0000313" key="3">
    <source>
        <dbReference type="Proteomes" id="UP000046395"/>
    </source>
</evidence>
<reference evidence="4" key="1">
    <citation type="submission" date="2019-12" db="UniProtKB">
        <authorList>
            <consortium name="WormBaseParasite"/>
        </authorList>
    </citation>
    <scope>IDENTIFICATION</scope>
</reference>
<evidence type="ECO:0000259" key="2">
    <source>
        <dbReference type="Pfam" id="PF23055"/>
    </source>
</evidence>
<keyword evidence="3" id="KW-1185">Reference proteome</keyword>
<accession>A0A5S6QS94</accession>